<dbReference type="PANTHER" id="PTHR43506:SF1">
    <property type="entry name" value="BPL_LPL CATALYTIC DOMAIN-CONTAINING PROTEIN"/>
    <property type="match status" value="1"/>
</dbReference>
<sequence length="300" mass="33689">MSVIASTSRPVLNVLRLNRFPILFQLNLEEALLRGTKDNWFIVNDGAFQPAIVMGISGKPEELINVKEAANAGIQVIKRFTGGGTVVVDSNTLFTSLIMQGSDVPHVPCFPQQIMKFTEYVYGGIFDEYGEFHLRENDYVFGERKFGGNAQAITGQRWLHHTSLLWDFDQKNMDLLKHPKKKPKYREERPHNDFVTRLCDHVPSRTRLLDELLDGVPYLVEQLVAQKMGGKEEEEESRAKELAAREGGVEQAIGDFEGRGFEIREASLAEAAMALQKRSSSGNKEVDLTAHLDAAELQAL</sequence>
<dbReference type="SUPFAM" id="SSF55681">
    <property type="entry name" value="Class II aaRS and biotin synthetases"/>
    <property type="match status" value="1"/>
</dbReference>
<evidence type="ECO:0000259" key="1">
    <source>
        <dbReference type="PROSITE" id="PS51733"/>
    </source>
</evidence>
<dbReference type="PROSITE" id="PS51733">
    <property type="entry name" value="BPL_LPL_CATALYTIC"/>
    <property type="match status" value="1"/>
</dbReference>
<dbReference type="InterPro" id="IPR045864">
    <property type="entry name" value="aa-tRNA-synth_II/BPL/LPL"/>
</dbReference>
<evidence type="ECO:0000313" key="2">
    <source>
        <dbReference type="EMBL" id="CAD8770794.1"/>
    </source>
</evidence>
<dbReference type="InterPro" id="IPR004143">
    <property type="entry name" value="BPL_LPL_catalytic"/>
</dbReference>
<proteinExistence type="predicted"/>
<dbReference type="PANTHER" id="PTHR43506">
    <property type="entry name" value="BIOTIN/LIPOATE A/B PROTEIN LIGASE FAMILY"/>
    <property type="match status" value="1"/>
</dbReference>
<name>A0A7S0UT30_9CHLO</name>
<organism evidence="2">
    <name type="scientific">Polytomella parva</name>
    <dbReference type="NCBI Taxonomy" id="51329"/>
    <lineage>
        <taxon>Eukaryota</taxon>
        <taxon>Viridiplantae</taxon>
        <taxon>Chlorophyta</taxon>
        <taxon>core chlorophytes</taxon>
        <taxon>Chlorophyceae</taxon>
        <taxon>CS clade</taxon>
        <taxon>Chlamydomonadales</taxon>
        <taxon>Chlamydomonadaceae</taxon>
        <taxon>Polytomella</taxon>
    </lineage>
</organism>
<accession>A0A7S0UT30</accession>
<protein>
    <recommendedName>
        <fullName evidence="1">BPL/LPL catalytic domain-containing protein</fullName>
    </recommendedName>
</protein>
<dbReference type="AlphaFoldDB" id="A0A7S0UT30"/>
<dbReference type="EMBL" id="HBFM01011360">
    <property type="protein sequence ID" value="CAD8770794.1"/>
    <property type="molecule type" value="Transcribed_RNA"/>
</dbReference>
<dbReference type="Pfam" id="PF21948">
    <property type="entry name" value="LplA-B_cat"/>
    <property type="match status" value="1"/>
</dbReference>
<gene>
    <name evidence="2" type="ORF">PPAR00522_LOCUS7196</name>
</gene>
<feature type="domain" description="BPL/LPL catalytic" evidence="1">
    <location>
        <begin position="33"/>
        <end position="210"/>
    </location>
</feature>
<dbReference type="Gene3D" id="3.30.930.10">
    <property type="entry name" value="Bira Bifunctional Protein, Domain 2"/>
    <property type="match status" value="1"/>
</dbReference>
<reference evidence="2" key="1">
    <citation type="submission" date="2021-01" db="EMBL/GenBank/DDBJ databases">
        <authorList>
            <person name="Corre E."/>
            <person name="Pelletier E."/>
            <person name="Niang G."/>
            <person name="Scheremetjew M."/>
            <person name="Finn R."/>
            <person name="Kale V."/>
            <person name="Holt S."/>
            <person name="Cochrane G."/>
            <person name="Meng A."/>
            <person name="Brown T."/>
            <person name="Cohen L."/>
        </authorList>
    </citation>
    <scope>NUCLEOTIDE SEQUENCE</scope>
    <source>
        <strain evidence="2">SAG 63-3</strain>
    </source>
</reference>
<dbReference type="InterPro" id="IPR053264">
    <property type="entry name" value="Lipoate-ligase_2_inactive"/>
</dbReference>